<gene>
    <name evidence="8" type="ORF">J8N05_42985</name>
</gene>
<dbReference type="InterPro" id="IPR058245">
    <property type="entry name" value="NreC/VraR/RcsB-like_REC"/>
</dbReference>
<evidence type="ECO:0000256" key="5">
    <source>
        <dbReference type="PROSITE-ProRule" id="PRU00169"/>
    </source>
</evidence>
<keyword evidence="4" id="KW-0804">Transcription</keyword>
<evidence type="ECO:0000313" key="9">
    <source>
        <dbReference type="Proteomes" id="UP000677413"/>
    </source>
</evidence>
<evidence type="ECO:0000256" key="4">
    <source>
        <dbReference type="ARBA" id="ARBA00023163"/>
    </source>
</evidence>
<dbReference type="GO" id="GO:0000160">
    <property type="term" value="P:phosphorelay signal transduction system"/>
    <property type="evidence" value="ECO:0007669"/>
    <property type="project" value="InterPro"/>
</dbReference>
<feature type="domain" description="HTH luxR-type" evidence="6">
    <location>
        <begin position="154"/>
        <end position="219"/>
    </location>
</feature>
<feature type="domain" description="Response regulatory" evidence="7">
    <location>
        <begin position="12"/>
        <end position="128"/>
    </location>
</feature>
<dbReference type="EMBL" id="JAGPYQ010000002">
    <property type="protein sequence ID" value="MBQ0854932.1"/>
    <property type="molecule type" value="Genomic_DNA"/>
</dbReference>
<keyword evidence="2" id="KW-0805">Transcription regulation</keyword>
<evidence type="ECO:0000256" key="2">
    <source>
        <dbReference type="ARBA" id="ARBA00023015"/>
    </source>
</evidence>
<dbReference type="PRINTS" id="PR00038">
    <property type="entry name" value="HTHLUXR"/>
</dbReference>
<organism evidence="8 9">
    <name type="scientific">Streptomyces liliiviolaceus</name>
    <dbReference type="NCBI Taxonomy" id="2823109"/>
    <lineage>
        <taxon>Bacteria</taxon>
        <taxon>Bacillati</taxon>
        <taxon>Actinomycetota</taxon>
        <taxon>Actinomycetes</taxon>
        <taxon>Kitasatosporales</taxon>
        <taxon>Streptomycetaceae</taxon>
        <taxon>Streptomyces</taxon>
    </lineage>
</organism>
<dbReference type="Pfam" id="PF00196">
    <property type="entry name" value="GerE"/>
    <property type="match status" value="1"/>
</dbReference>
<dbReference type="Gene3D" id="3.40.50.2300">
    <property type="match status" value="1"/>
</dbReference>
<reference evidence="8 9" key="1">
    <citation type="submission" date="2021-04" db="EMBL/GenBank/DDBJ databases">
        <authorList>
            <person name="Tang X."/>
            <person name="Zhou X."/>
            <person name="Chen X."/>
            <person name="Cernava T."/>
            <person name="Zhang C."/>
        </authorList>
    </citation>
    <scope>NUCLEOTIDE SEQUENCE [LARGE SCALE GENOMIC DNA]</scope>
    <source>
        <strain evidence="8 9">BH-SS-21</strain>
    </source>
</reference>
<proteinExistence type="predicted"/>
<dbReference type="PROSITE" id="PS00622">
    <property type="entry name" value="HTH_LUXR_1"/>
    <property type="match status" value="1"/>
</dbReference>
<feature type="modified residue" description="4-aspartylphosphate" evidence="5">
    <location>
        <position position="63"/>
    </location>
</feature>
<evidence type="ECO:0000259" key="7">
    <source>
        <dbReference type="PROSITE" id="PS50110"/>
    </source>
</evidence>
<keyword evidence="3" id="KW-0238">DNA-binding</keyword>
<dbReference type="PANTHER" id="PTHR43214">
    <property type="entry name" value="TWO-COMPONENT RESPONSE REGULATOR"/>
    <property type="match status" value="1"/>
</dbReference>
<keyword evidence="1 5" id="KW-0597">Phosphoprotein</keyword>
<dbReference type="PANTHER" id="PTHR43214:SF24">
    <property type="entry name" value="TRANSCRIPTIONAL REGULATORY PROTEIN NARL-RELATED"/>
    <property type="match status" value="1"/>
</dbReference>
<sequence>MSEPTDDPQPLKVIVADDQAAVREPLAAVLGMSEDIEVVAAAADGTEVLAAVAAASVDVVLMDLRMPVMDGIETTRRLSEEHPQVAVVVLTTFADDDSILAALGAGARGYLTKNAGRKDIVRAIRAAAAGQSVLDREVQDRLLATARARPSAPDQALPPDLTPREREVLTLIGQGLPNRAIAEKLFISEATVKTHINNLFAKAGIRDRPEAVRRAIAAGLA</sequence>
<name>A0A940Y8A0_9ACTN</name>
<dbReference type="PROSITE" id="PS50043">
    <property type="entry name" value="HTH_LUXR_2"/>
    <property type="match status" value="1"/>
</dbReference>
<dbReference type="AlphaFoldDB" id="A0A940Y8A0"/>
<dbReference type="Pfam" id="PF00072">
    <property type="entry name" value="Response_reg"/>
    <property type="match status" value="1"/>
</dbReference>
<dbReference type="SMART" id="SM00448">
    <property type="entry name" value="REC"/>
    <property type="match status" value="1"/>
</dbReference>
<dbReference type="Proteomes" id="UP000677413">
    <property type="component" value="Unassembled WGS sequence"/>
</dbReference>
<dbReference type="InterPro" id="IPR000792">
    <property type="entry name" value="Tscrpt_reg_LuxR_C"/>
</dbReference>
<keyword evidence="9" id="KW-1185">Reference proteome</keyword>
<comment type="caution">
    <text evidence="8">The sequence shown here is derived from an EMBL/GenBank/DDBJ whole genome shotgun (WGS) entry which is preliminary data.</text>
</comment>
<accession>A0A940Y8A0</accession>
<dbReference type="CDD" id="cd17535">
    <property type="entry name" value="REC_NarL-like"/>
    <property type="match status" value="1"/>
</dbReference>
<dbReference type="GO" id="GO:0006355">
    <property type="term" value="P:regulation of DNA-templated transcription"/>
    <property type="evidence" value="ECO:0007669"/>
    <property type="project" value="InterPro"/>
</dbReference>
<evidence type="ECO:0000256" key="1">
    <source>
        <dbReference type="ARBA" id="ARBA00022553"/>
    </source>
</evidence>
<dbReference type="InterPro" id="IPR001789">
    <property type="entry name" value="Sig_transdc_resp-reg_receiver"/>
</dbReference>
<evidence type="ECO:0000256" key="3">
    <source>
        <dbReference type="ARBA" id="ARBA00023125"/>
    </source>
</evidence>
<dbReference type="InterPro" id="IPR039420">
    <property type="entry name" value="WalR-like"/>
</dbReference>
<dbReference type="SMART" id="SM00421">
    <property type="entry name" value="HTH_LUXR"/>
    <property type="match status" value="1"/>
</dbReference>
<dbReference type="RefSeq" id="WP_210892948.1">
    <property type="nucleotide sequence ID" value="NZ_JAGPYQ010000002.1"/>
</dbReference>
<protein>
    <submittedName>
        <fullName evidence="8">Response regulator transcription factor</fullName>
    </submittedName>
</protein>
<dbReference type="PROSITE" id="PS50110">
    <property type="entry name" value="RESPONSE_REGULATORY"/>
    <property type="match status" value="1"/>
</dbReference>
<evidence type="ECO:0000259" key="6">
    <source>
        <dbReference type="PROSITE" id="PS50043"/>
    </source>
</evidence>
<evidence type="ECO:0000313" key="8">
    <source>
        <dbReference type="EMBL" id="MBQ0854932.1"/>
    </source>
</evidence>
<dbReference type="GO" id="GO:0003677">
    <property type="term" value="F:DNA binding"/>
    <property type="evidence" value="ECO:0007669"/>
    <property type="project" value="UniProtKB-KW"/>
</dbReference>
<dbReference type="CDD" id="cd06170">
    <property type="entry name" value="LuxR_C_like"/>
    <property type="match status" value="1"/>
</dbReference>
<dbReference type="InterPro" id="IPR011006">
    <property type="entry name" value="CheY-like_superfamily"/>
</dbReference>
<dbReference type="SUPFAM" id="SSF52172">
    <property type="entry name" value="CheY-like"/>
    <property type="match status" value="1"/>
</dbReference>